<accession>A0A168M2X6</accession>
<evidence type="ECO:0000313" key="2">
    <source>
        <dbReference type="Proteomes" id="UP000059113"/>
    </source>
</evidence>
<name>A0A168M2X6_9SPHN</name>
<dbReference type="AlphaFoldDB" id="A0A168M2X6"/>
<dbReference type="EMBL" id="CP011310">
    <property type="protein sequence ID" value="ANC50498.1"/>
    <property type="molecule type" value="Genomic_DNA"/>
</dbReference>
<reference evidence="2" key="2">
    <citation type="submission" date="2015-04" db="EMBL/GenBank/DDBJ databases">
        <title>The complete genome sequence of Erythrobacter sp. s21-N3.</title>
        <authorList>
            <person name="Zhuang L."/>
            <person name="Liu Y."/>
            <person name="Shao Z."/>
        </authorList>
    </citation>
    <scope>NUCLEOTIDE SEQUENCE [LARGE SCALE GENOMIC DNA]</scope>
    <source>
        <strain evidence="2">s21-N3</strain>
    </source>
</reference>
<sequence>MQRDLLLPLSCDTLHCAWRWVDALPQGALLQGDYAVVSA</sequence>
<organism evidence="1 2">
    <name type="scientific">Aurantiacibacter atlanticus</name>
    <dbReference type="NCBI Taxonomy" id="1648404"/>
    <lineage>
        <taxon>Bacteria</taxon>
        <taxon>Pseudomonadati</taxon>
        <taxon>Pseudomonadota</taxon>
        <taxon>Alphaproteobacteria</taxon>
        <taxon>Sphingomonadales</taxon>
        <taxon>Erythrobacteraceae</taxon>
        <taxon>Aurantiacibacter</taxon>
    </lineage>
</organism>
<dbReference type="Proteomes" id="UP000059113">
    <property type="component" value="Chromosome"/>
</dbReference>
<reference evidence="1 2" key="1">
    <citation type="journal article" date="2015" name="Int. J. Syst. Evol. Microbiol.">
        <title>Erythrobacter atlanticus sp. nov., a bacterium from ocean sediment able to degrade polycyclic aromatic hydrocarbons.</title>
        <authorList>
            <person name="Zhuang L."/>
            <person name="Liu Y."/>
            <person name="Wang L."/>
            <person name="Wang W."/>
            <person name="Shao Z."/>
        </authorList>
    </citation>
    <scope>NUCLEOTIDE SEQUENCE [LARGE SCALE GENOMIC DNA]</scope>
    <source>
        <strain evidence="2">s21-N3</strain>
    </source>
</reference>
<protein>
    <submittedName>
        <fullName evidence="1">Uncharacterized protein</fullName>
    </submittedName>
</protein>
<evidence type="ECO:0000313" key="1">
    <source>
        <dbReference type="EMBL" id="ANC50498.1"/>
    </source>
</evidence>
<gene>
    <name evidence="1" type="ORF">CP97_14812</name>
</gene>
<keyword evidence="2" id="KW-1185">Reference proteome</keyword>
<proteinExistence type="predicted"/>
<dbReference type="KEGG" id="ery:CP97_14812"/>